<keyword evidence="4" id="KW-1185">Reference proteome</keyword>
<sequence>MRRILTLLFLLLAIPAGAQEIKIATWNIAWLTLKPSGHPDLPRNVDARAPEDFRLLRDYANRLDADVVALQEIDGAEAAARVFDPTQWAIHLTDEPDVQRPGFAIRRALRVTPQPDLRALDLFPRARYSLRRGADILVEAPGGARLRLLSVHLDAGCREDAFSRDSSRDCQQLERQARILADWAQARQREGVGFAILGDFNRRMGEQDDFLAILEAAAPLVRATQGLSSPCWADSRGGRPFISHLLLGGPARDWLVPRSLAVMVYAERARRYRQSLSDHCPVSVRLRLP</sequence>
<evidence type="ECO:0000313" key="3">
    <source>
        <dbReference type="EMBL" id="NKE46603.1"/>
    </source>
</evidence>
<dbReference type="Pfam" id="PF03372">
    <property type="entry name" value="Exo_endo_phos"/>
    <property type="match status" value="1"/>
</dbReference>
<feature type="domain" description="Endonuclease/exonuclease/phosphatase" evidence="2">
    <location>
        <begin position="24"/>
        <end position="212"/>
    </location>
</feature>
<feature type="chain" id="PRO_5046246429" description="Endonuclease/exonuclease/phosphatase domain-containing protein" evidence="1">
    <location>
        <begin position="19"/>
        <end position="289"/>
    </location>
</feature>
<dbReference type="SUPFAM" id="SSF56219">
    <property type="entry name" value="DNase I-like"/>
    <property type="match status" value="1"/>
</dbReference>
<dbReference type="RefSeq" id="WP_168051130.1">
    <property type="nucleotide sequence ID" value="NZ_JAATJR010000005.1"/>
</dbReference>
<evidence type="ECO:0000256" key="1">
    <source>
        <dbReference type="SAM" id="SignalP"/>
    </source>
</evidence>
<organism evidence="3 4">
    <name type="scientific">Falsiroseomonas frigidaquae</name>
    <dbReference type="NCBI Taxonomy" id="487318"/>
    <lineage>
        <taxon>Bacteria</taxon>
        <taxon>Pseudomonadati</taxon>
        <taxon>Pseudomonadota</taxon>
        <taxon>Alphaproteobacteria</taxon>
        <taxon>Acetobacterales</taxon>
        <taxon>Roseomonadaceae</taxon>
        <taxon>Falsiroseomonas</taxon>
    </lineage>
</organism>
<evidence type="ECO:0000313" key="4">
    <source>
        <dbReference type="Proteomes" id="UP000765160"/>
    </source>
</evidence>
<dbReference type="Proteomes" id="UP000765160">
    <property type="component" value="Unassembled WGS sequence"/>
</dbReference>
<dbReference type="EMBL" id="JAAVTX010000005">
    <property type="protein sequence ID" value="NKE46603.1"/>
    <property type="molecule type" value="Genomic_DNA"/>
</dbReference>
<gene>
    <name evidence="3" type="ORF">HB662_17610</name>
</gene>
<evidence type="ECO:0000259" key="2">
    <source>
        <dbReference type="Pfam" id="PF03372"/>
    </source>
</evidence>
<reference evidence="3 4" key="1">
    <citation type="submission" date="2020-03" db="EMBL/GenBank/DDBJ databases">
        <title>Roseomonas selenitidurans sp. nov. isolated from soil.</title>
        <authorList>
            <person name="Liu H."/>
        </authorList>
    </citation>
    <scope>NUCLEOTIDE SEQUENCE [LARGE SCALE GENOMIC DNA]</scope>
    <source>
        <strain evidence="3 4">JCM 15073</strain>
    </source>
</reference>
<dbReference type="InterPro" id="IPR036691">
    <property type="entry name" value="Endo/exonu/phosph_ase_sf"/>
</dbReference>
<protein>
    <recommendedName>
        <fullName evidence="2">Endonuclease/exonuclease/phosphatase domain-containing protein</fullName>
    </recommendedName>
</protein>
<dbReference type="InterPro" id="IPR005135">
    <property type="entry name" value="Endo/exonuclease/phosphatase"/>
</dbReference>
<keyword evidence="1" id="KW-0732">Signal</keyword>
<feature type="signal peptide" evidence="1">
    <location>
        <begin position="1"/>
        <end position="18"/>
    </location>
</feature>
<dbReference type="Gene3D" id="3.60.10.10">
    <property type="entry name" value="Endonuclease/exonuclease/phosphatase"/>
    <property type="match status" value="1"/>
</dbReference>
<comment type="caution">
    <text evidence="3">The sequence shown here is derived from an EMBL/GenBank/DDBJ whole genome shotgun (WGS) entry which is preliminary data.</text>
</comment>
<proteinExistence type="predicted"/>
<accession>A0ABX1F2R1</accession>
<name>A0ABX1F2R1_9PROT</name>